<keyword evidence="1" id="KW-0812">Transmembrane</keyword>
<reference evidence="3" key="1">
    <citation type="journal article" date="2019" name="Int. J. Syst. Evol. Microbiol.">
        <title>The Global Catalogue of Microorganisms (GCM) 10K type strain sequencing project: providing services to taxonomists for standard genome sequencing and annotation.</title>
        <authorList>
            <consortium name="The Broad Institute Genomics Platform"/>
            <consortium name="The Broad Institute Genome Sequencing Center for Infectious Disease"/>
            <person name="Wu L."/>
            <person name="Ma J."/>
        </authorList>
    </citation>
    <scope>NUCLEOTIDE SEQUENCE [LARGE SCALE GENOMIC DNA]</scope>
    <source>
        <strain evidence="3">JCM 4816</strain>
    </source>
</reference>
<name>A0ABW1G8F3_9ACTN</name>
<feature type="transmembrane region" description="Helical" evidence="1">
    <location>
        <begin position="48"/>
        <end position="68"/>
    </location>
</feature>
<accession>A0ABW1G8F3</accession>
<evidence type="ECO:0008006" key="4">
    <source>
        <dbReference type="Google" id="ProtNLM"/>
    </source>
</evidence>
<evidence type="ECO:0000256" key="1">
    <source>
        <dbReference type="SAM" id="Phobius"/>
    </source>
</evidence>
<evidence type="ECO:0000313" key="3">
    <source>
        <dbReference type="Proteomes" id="UP001596174"/>
    </source>
</evidence>
<keyword evidence="1" id="KW-0472">Membrane</keyword>
<dbReference type="EMBL" id="JBHSQJ010000141">
    <property type="protein sequence ID" value="MFC5910996.1"/>
    <property type="molecule type" value="Genomic_DNA"/>
</dbReference>
<dbReference type="Proteomes" id="UP001596174">
    <property type="component" value="Unassembled WGS sequence"/>
</dbReference>
<keyword evidence="3" id="KW-1185">Reference proteome</keyword>
<protein>
    <recommendedName>
        <fullName evidence="4">YcxB family protein</fullName>
    </recommendedName>
</protein>
<gene>
    <name evidence="2" type="ORF">ACFP3V_27800</name>
</gene>
<organism evidence="2 3">
    <name type="scientific">Streptacidiphilus monticola</name>
    <dbReference type="NCBI Taxonomy" id="2161674"/>
    <lineage>
        <taxon>Bacteria</taxon>
        <taxon>Bacillati</taxon>
        <taxon>Actinomycetota</taxon>
        <taxon>Actinomycetes</taxon>
        <taxon>Kitasatosporales</taxon>
        <taxon>Streptomycetaceae</taxon>
        <taxon>Streptacidiphilus</taxon>
    </lineage>
</organism>
<dbReference type="RefSeq" id="WP_380589145.1">
    <property type="nucleotide sequence ID" value="NZ_JBHSQJ010000141.1"/>
</dbReference>
<proteinExistence type="predicted"/>
<keyword evidence="1" id="KW-1133">Transmembrane helix</keyword>
<comment type="caution">
    <text evidence="2">The sequence shown here is derived from an EMBL/GenBank/DDBJ whole genome shotgun (WGS) entry which is preliminary data.</text>
</comment>
<feature type="transmembrane region" description="Helical" evidence="1">
    <location>
        <begin position="21"/>
        <end position="42"/>
    </location>
</feature>
<sequence>MQIETTYEYPRAAILRAVRRGYLPTVAALGLLALAAVVVGALPGSTAASRVLLFLAGIALAAVAGGFARHSENGASRQTGKRTVRFSEESLSLTTGAESHVVNWPAIRRVQLRRGWLYFESTGATPGFSLPAEVLGESQYAELTEWLRGRKLLAA</sequence>
<evidence type="ECO:0000313" key="2">
    <source>
        <dbReference type="EMBL" id="MFC5910996.1"/>
    </source>
</evidence>